<evidence type="ECO:0000256" key="2">
    <source>
        <dbReference type="ARBA" id="ARBA00010983"/>
    </source>
</evidence>
<reference evidence="8" key="1">
    <citation type="submission" date="2025-08" db="UniProtKB">
        <authorList>
            <consortium name="Ensembl"/>
        </authorList>
    </citation>
    <scope>IDENTIFICATION</scope>
</reference>
<dbReference type="Proteomes" id="UP000694552">
    <property type="component" value="Unplaced"/>
</dbReference>
<comment type="subcellular location">
    <subcellularLocation>
        <location evidence="1">Endoplasmic reticulum</location>
    </subcellularLocation>
</comment>
<dbReference type="SUPFAM" id="SSF49899">
    <property type="entry name" value="Concanavalin A-like lectins/glucanases"/>
    <property type="match status" value="1"/>
</dbReference>
<evidence type="ECO:0000256" key="6">
    <source>
        <dbReference type="RuleBase" id="RU362126"/>
    </source>
</evidence>
<dbReference type="AlphaFoldDB" id="A0A8C8AMQ2"/>
<keyword evidence="4 6" id="KW-0143">Chaperone</keyword>
<dbReference type="Ensembl" id="ENSOSUT00000009031.1">
    <property type="protein sequence ID" value="ENSOSUP00000008718.1"/>
    <property type="gene ID" value="ENSOSUG00000006417.1"/>
</dbReference>
<feature type="compositionally biased region" description="Basic and acidic residues" evidence="7">
    <location>
        <begin position="336"/>
        <end position="351"/>
    </location>
</feature>
<dbReference type="InterPro" id="IPR013320">
    <property type="entry name" value="ConA-like_dom_sf"/>
</dbReference>
<dbReference type="GO" id="GO:0051082">
    <property type="term" value="F:unfolded protein binding"/>
    <property type="evidence" value="ECO:0007669"/>
    <property type="project" value="InterPro"/>
</dbReference>
<feature type="signal peptide" evidence="6">
    <location>
        <begin position="1"/>
        <end position="34"/>
    </location>
</feature>
<evidence type="ECO:0000256" key="1">
    <source>
        <dbReference type="ARBA" id="ARBA00004240"/>
    </source>
</evidence>
<dbReference type="PANTHER" id="PTHR11073:SF3">
    <property type="entry name" value="CALRETICULIN-3"/>
    <property type="match status" value="1"/>
</dbReference>
<dbReference type="SUPFAM" id="SSF63887">
    <property type="entry name" value="P-domain of calnexin/calreticulin"/>
    <property type="match status" value="1"/>
</dbReference>
<evidence type="ECO:0000256" key="4">
    <source>
        <dbReference type="ARBA" id="ARBA00023186"/>
    </source>
</evidence>
<reference evidence="8" key="2">
    <citation type="submission" date="2025-09" db="UniProtKB">
        <authorList>
            <consortium name="Ensembl"/>
        </authorList>
    </citation>
    <scope>IDENTIFICATION</scope>
</reference>
<protein>
    <submittedName>
        <fullName evidence="8">Calreticulin 3</fullName>
    </submittedName>
</protein>
<proteinExistence type="inferred from homology"/>
<sequence length="351" mass="39993">MAAAGPRGRGGRAPAAAALRLALLLGAALGSARAAVYFQEQFLDRGWVRAGGERGWLPVTVDLERFKLPVGKFYGDVYKLVETLIFMLSPHVLNHLVTKGRLVLQYTVKHEQEIDCGGGYVKIFSSNLDQKNRSGDSHYCIMFGPDICGSETKKVHVILNYKNKPYPIKKFLKIELAFFKTWVDGDTHLYTLIIRPDQTYEVKVDNKMVASGNLEDDLEFLPPRKINDPTVRKPTDWDDQMQIDDPNDIKPEIICCLYSALLDYFISTGYMFDKVELCTSFAFQIFLCLFTAGTIFDNFLITDDEVYAENFGNETWRRTEGPEKEINIMQKRKKESGKDRAVRNTIKKEEL</sequence>
<keyword evidence="9" id="KW-1185">Reference proteome</keyword>
<dbReference type="InterPro" id="IPR018124">
    <property type="entry name" value="Calret/calnex_CS"/>
</dbReference>
<keyword evidence="3 6" id="KW-0256">Endoplasmic reticulum</keyword>
<feature type="chain" id="PRO_5034335294" evidence="6">
    <location>
        <begin position="35"/>
        <end position="351"/>
    </location>
</feature>
<accession>A0A8C8AMQ2</accession>
<dbReference type="PROSITE" id="PS00804">
    <property type="entry name" value="CALRETICULIN_2"/>
    <property type="match status" value="1"/>
</dbReference>
<evidence type="ECO:0000313" key="9">
    <source>
        <dbReference type="Proteomes" id="UP000694552"/>
    </source>
</evidence>
<evidence type="ECO:0000256" key="3">
    <source>
        <dbReference type="ARBA" id="ARBA00022824"/>
    </source>
</evidence>
<dbReference type="Gene3D" id="2.60.120.200">
    <property type="match status" value="2"/>
</dbReference>
<dbReference type="GO" id="GO:0036503">
    <property type="term" value="P:ERAD pathway"/>
    <property type="evidence" value="ECO:0007669"/>
    <property type="project" value="TreeGrafter"/>
</dbReference>
<feature type="region of interest" description="Disordered" evidence="7">
    <location>
        <begin position="325"/>
        <end position="351"/>
    </location>
</feature>
<keyword evidence="6" id="KW-0732">Signal</keyword>
<dbReference type="GO" id="GO:0005509">
    <property type="term" value="F:calcium ion binding"/>
    <property type="evidence" value="ECO:0007669"/>
    <property type="project" value="InterPro"/>
</dbReference>
<dbReference type="GO" id="GO:0005789">
    <property type="term" value="C:endoplasmic reticulum membrane"/>
    <property type="evidence" value="ECO:0007669"/>
    <property type="project" value="TreeGrafter"/>
</dbReference>
<dbReference type="PRINTS" id="PR00626">
    <property type="entry name" value="CALRETICULIN"/>
</dbReference>
<feature type="disulfide bond" evidence="5">
    <location>
        <begin position="116"/>
        <end position="148"/>
    </location>
</feature>
<dbReference type="GO" id="GO:0006457">
    <property type="term" value="P:protein folding"/>
    <property type="evidence" value="ECO:0007669"/>
    <property type="project" value="InterPro"/>
</dbReference>
<evidence type="ECO:0000256" key="7">
    <source>
        <dbReference type="SAM" id="MobiDB-lite"/>
    </source>
</evidence>
<dbReference type="InterPro" id="IPR001580">
    <property type="entry name" value="Calret/calnex"/>
</dbReference>
<name>A0A8C8AMQ2_9STRI</name>
<dbReference type="Pfam" id="PF00262">
    <property type="entry name" value="Calreticulin"/>
    <property type="match status" value="1"/>
</dbReference>
<comment type="similarity">
    <text evidence="2 6">Belongs to the calreticulin family.</text>
</comment>
<dbReference type="PANTHER" id="PTHR11073">
    <property type="entry name" value="CALRETICULIN AND CALNEXIN"/>
    <property type="match status" value="1"/>
</dbReference>
<evidence type="ECO:0000313" key="8">
    <source>
        <dbReference type="Ensembl" id="ENSOSUP00000008718.1"/>
    </source>
</evidence>
<organism evidence="8 9">
    <name type="scientific">Otus sunia</name>
    <name type="common">Oriental scops-owl</name>
    <dbReference type="NCBI Taxonomy" id="257818"/>
    <lineage>
        <taxon>Eukaryota</taxon>
        <taxon>Metazoa</taxon>
        <taxon>Chordata</taxon>
        <taxon>Craniata</taxon>
        <taxon>Vertebrata</taxon>
        <taxon>Euteleostomi</taxon>
        <taxon>Archelosauria</taxon>
        <taxon>Archosauria</taxon>
        <taxon>Dinosauria</taxon>
        <taxon>Saurischia</taxon>
        <taxon>Theropoda</taxon>
        <taxon>Coelurosauria</taxon>
        <taxon>Aves</taxon>
        <taxon>Neognathae</taxon>
        <taxon>Neoaves</taxon>
        <taxon>Telluraves</taxon>
        <taxon>Strigiformes</taxon>
        <taxon>Strigidae</taxon>
        <taxon>Otus</taxon>
    </lineage>
</organism>
<dbReference type="PROSITE" id="PS00803">
    <property type="entry name" value="CALRETICULIN_1"/>
    <property type="match status" value="1"/>
</dbReference>
<evidence type="ECO:0000256" key="5">
    <source>
        <dbReference type="PIRSR" id="PIRSR601580-3"/>
    </source>
</evidence>
<keyword evidence="5" id="KW-1015">Disulfide bond</keyword>
<dbReference type="InterPro" id="IPR009033">
    <property type="entry name" value="Calreticulin/calnexin_P_dom_sf"/>
</dbReference>